<sequence>MSGLHLQIVSFINDSNAKLLGYTQSFLTLPVNEVDQAIGIYVVLQEVRSHSSDLQPTVKAGYWVDIGMNMSGMVNYLQIWTSVLLNTSAQGPGSGTSESSLLTDITKQGTGSPAQLNLLENCQLERSVMEFNHSQDTPFFDKVKRGTASHA</sequence>
<evidence type="ECO:0000313" key="2">
    <source>
        <dbReference type="Proteomes" id="UP000305948"/>
    </source>
</evidence>
<dbReference type="Proteomes" id="UP000305948">
    <property type="component" value="Unassembled WGS sequence"/>
</dbReference>
<name>A0A5C3MTF7_9AGAM</name>
<evidence type="ECO:0000313" key="1">
    <source>
        <dbReference type="EMBL" id="TFK48350.1"/>
    </source>
</evidence>
<organism evidence="1 2">
    <name type="scientific">Heliocybe sulcata</name>
    <dbReference type="NCBI Taxonomy" id="5364"/>
    <lineage>
        <taxon>Eukaryota</taxon>
        <taxon>Fungi</taxon>
        <taxon>Dikarya</taxon>
        <taxon>Basidiomycota</taxon>
        <taxon>Agaricomycotina</taxon>
        <taxon>Agaricomycetes</taxon>
        <taxon>Gloeophyllales</taxon>
        <taxon>Gloeophyllaceae</taxon>
        <taxon>Heliocybe</taxon>
    </lineage>
</organism>
<gene>
    <name evidence="1" type="ORF">OE88DRAFT_1647313</name>
</gene>
<dbReference type="EMBL" id="ML213520">
    <property type="protein sequence ID" value="TFK48350.1"/>
    <property type="molecule type" value="Genomic_DNA"/>
</dbReference>
<dbReference type="AlphaFoldDB" id="A0A5C3MTF7"/>
<accession>A0A5C3MTF7</accession>
<proteinExistence type="predicted"/>
<keyword evidence="2" id="KW-1185">Reference proteome</keyword>
<reference evidence="1 2" key="1">
    <citation type="journal article" date="2019" name="Nat. Ecol. Evol.">
        <title>Megaphylogeny resolves global patterns of mushroom evolution.</title>
        <authorList>
            <person name="Varga T."/>
            <person name="Krizsan K."/>
            <person name="Foldi C."/>
            <person name="Dima B."/>
            <person name="Sanchez-Garcia M."/>
            <person name="Sanchez-Ramirez S."/>
            <person name="Szollosi G.J."/>
            <person name="Szarkandi J.G."/>
            <person name="Papp V."/>
            <person name="Albert L."/>
            <person name="Andreopoulos W."/>
            <person name="Angelini C."/>
            <person name="Antonin V."/>
            <person name="Barry K.W."/>
            <person name="Bougher N.L."/>
            <person name="Buchanan P."/>
            <person name="Buyck B."/>
            <person name="Bense V."/>
            <person name="Catcheside P."/>
            <person name="Chovatia M."/>
            <person name="Cooper J."/>
            <person name="Damon W."/>
            <person name="Desjardin D."/>
            <person name="Finy P."/>
            <person name="Geml J."/>
            <person name="Haridas S."/>
            <person name="Hughes K."/>
            <person name="Justo A."/>
            <person name="Karasinski D."/>
            <person name="Kautmanova I."/>
            <person name="Kiss B."/>
            <person name="Kocsube S."/>
            <person name="Kotiranta H."/>
            <person name="LaButti K.M."/>
            <person name="Lechner B.E."/>
            <person name="Liimatainen K."/>
            <person name="Lipzen A."/>
            <person name="Lukacs Z."/>
            <person name="Mihaltcheva S."/>
            <person name="Morgado L.N."/>
            <person name="Niskanen T."/>
            <person name="Noordeloos M.E."/>
            <person name="Ohm R.A."/>
            <person name="Ortiz-Santana B."/>
            <person name="Ovrebo C."/>
            <person name="Racz N."/>
            <person name="Riley R."/>
            <person name="Savchenko A."/>
            <person name="Shiryaev A."/>
            <person name="Soop K."/>
            <person name="Spirin V."/>
            <person name="Szebenyi C."/>
            <person name="Tomsovsky M."/>
            <person name="Tulloss R.E."/>
            <person name="Uehling J."/>
            <person name="Grigoriev I.V."/>
            <person name="Vagvolgyi C."/>
            <person name="Papp T."/>
            <person name="Martin F.M."/>
            <person name="Miettinen O."/>
            <person name="Hibbett D.S."/>
            <person name="Nagy L.G."/>
        </authorList>
    </citation>
    <scope>NUCLEOTIDE SEQUENCE [LARGE SCALE GENOMIC DNA]</scope>
    <source>
        <strain evidence="1 2">OMC1185</strain>
    </source>
</reference>
<protein>
    <submittedName>
        <fullName evidence="1">Uncharacterized protein</fullName>
    </submittedName>
</protein>